<evidence type="ECO:0000259" key="3">
    <source>
        <dbReference type="Pfam" id="PF08412"/>
    </source>
</evidence>
<evidence type="ECO:0000313" key="5">
    <source>
        <dbReference type="Proteomes" id="UP001283361"/>
    </source>
</evidence>
<feature type="region of interest" description="Disordered" evidence="2">
    <location>
        <begin position="203"/>
        <end position="227"/>
    </location>
</feature>
<feature type="compositionally biased region" description="Polar residues" evidence="2">
    <location>
        <begin position="479"/>
        <end position="489"/>
    </location>
</feature>
<feature type="compositionally biased region" description="Polar residues" evidence="2">
    <location>
        <begin position="439"/>
        <end position="448"/>
    </location>
</feature>
<evidence type="ECO:0000256" key="2">
    <source>
        <dbReference type="SAM" id="MobiDB-lite"/>
    </source>
</evidence>
<dbReference type="PROSITE" id="PS00221">
    <property type="entry name" value="MIP"/>
    <property type="match status" value="1"/>
</dbReference>
<feature type="compositionally biased region" description="Gly residues" evidence="2">
    <location>
        <begin position="408"/>
        <end position="438"/>
    </location>
</feature>
<keyword evidence="5" id="KW-1185">Reference proteome</keyword>
<feature type="compositionally biased region" description="Polar residues" evidence="2">
    <location>
        <begin position="30"/>
        <end position="53"/>
    </location>
</feature>
<organism evidence="4 5">
    <name type="scientific">Elysia crispata</name>
    <name type="common">lettuce slug</name>
    <dbReference type="NCBI Taxonomy" id="231223"/>
    <lineage>
        <taxon>Eukaryota</taxon>
        <taxon>Metazoa</taxon>
        <taxon>Spiralia</taxon>
        <taxon>Lophotrochozoa</taxon>
        <taxon>Mollusca</taxon>
        <taxon>Gastropoda</taxon>
        <taxon>Heterobranchia</taxon>
        <taxon>Euthyneura</taxon>
        <taxon>Panpulmonata</taxon>
        <taxon>Sacoglossa</taxon>
        <taxon>Placobranchoidea</taxon>
        <taxon>Plakobranchidae</taxon>
        <taxon>Elysia</taxon>
    </lineage>
</organism>
<comment type="caution">
    <text evidence="4">The sequence shown here is derived from an EMBL/GenBank/DDBJ whole genome shotgun (WGS) entry which is preliminary data.</text>
</comment>
<feature type="compositionally biased region" description="Basic and acidic residues" evidence="2">
    <location>
        <begin position="111"/>
        <end position="135"/>
    </location>
</feature>
<dbReference type="InterPro" id="IPR022357">
    <property type="entry name" value="MIP_CS"/>
</dbReference>
<gene>
    <name evidence="4" type="ORF">RRG08_002319</name>
</gene>
<feature type="compositionally biased region" description="Basic and acidic residues" evidence="2">
    <location>
        <begin position="216"/>
        <end position="227"/>
    </location>
</feature>
<feature type="region of interest" description="Disordered" evidence="2">
    <location>
        <begin position="283"/>
        <end position="310"/>
    </location>
</feature>
<feature type="region of interest" description="Disordered" evidence="2">
    <location>
        <begin position="403"/>
        <end position="490"/>
    </location>
</feature>
<protein>
    <recommendedName>
        <fullName evidence="3">Ion transport N-terminal domain-containing protein</fullName>
    </recommendedName>
</protein>
<dbReference type="EMBL" id="JAWDGP010004263">
    <property type="protein sequence ID" value="KAK3766083.1"/>
    <property type="molecule type" value="Genomic_DNA"/>
</dbReference>
<feature type="region of interest" description="Disordered" evidence="2">
    <location>
        <begin position="149"/>
        <end position="178"/>
    </location>
</feature>
<feature type="compositionally biased region" description="Acidic residues" evidence="2">
    <location>
        <begin position="75"/>
        <end position="85"/>
    </location>
</feature>
<dbReference type="Proteomes" id="UP001283361">
    <property type="component" value="Unassembled WGS sequence"/>
</dbReference>
<sequence>MSIIGSTPPSGRRIRSSTPPPRRLPRNLDHLSSPTHSLQNQPVYSVSSCQDPNQCPHPATPARYHPLRSRRQDSTTDDEDDDDNDNAFFDDRADYESTALVTAAVSSPVTKRREGADIRRREKGDAKRREEELKRRETVEFKKKEVLDEKLKEGQKTREDEASRKECGDRGSHRGRKKVEDWFGKSGKMMVDTLGEEDSEEMFINDPNRGVGDEVGDSRREGPEKRRVGENERLLRAMPRQVSLDSGEMLMTNDRGDASIRPPSYHTIFKDNISPGRHAPLASGHCGEDGSSGIGGETTTTTGTFPRRPQHRHRLVRQLSDAVSVATIPSPCLPRSDSVKFCRAAANGNAQRNYGLACASGVSLAGGMAGSNPASGAGGGGGPEHTRAPRRVPSLKLKRLHVQHNSRAGGGGIDGRGGGGGGGEGDTGVGVSDGGGLGSTCSEGNTGDSAAGTGKQSSAGGGGTSTTTSATAGVPPSSGHVNPSITITLDSDSDSVYSDYLSPEINYRNNHQDQRVKFLGETHSSLYGSPVKEEHLSPGGESASGNNNGNGNGVGPEAGATKVSSTTSYLKEQIMNFFQPSDNKLAMKLFGNKHALIKEKMRHKRVGNWVIHPCSNFR</sequence>
<feature type="compositionally biased region" description="Low complexity" evidence="2">
    <location>
        <begin position="537"/>
        <end position="547"/>
    </location>
</feature>
<feature type="compositionally biased region" description="Low complexity" evidence="2">
    <location>
        <begin position="449"/>
        <end position="458"/>
    </location>
</feature>
<name>A0AAE0ZB65_9GAST</name>
<feature type="region of interest" description="Disordered" evidence="2">
    <location>
        <begin position="1"/>
        <end position="135"/>
    </location>
</feature>
<evidence type="ECO:0000256" key="1">
    <source>
        <dbReference type="ARBA" id="ARBA00006175"/>
    </source>
</evidence>
<accession>A0AAE0ZB65</accession>
<feature type="compositionally biased region" description="Low complexity" evidence="2">
    <location>
        <begin position="1"/>
        <end position="11"/>
    </location>
</feature>
<comment type="similarity">
    <text evidence="1">Belongs to the MIP/aquaporin (TC 1.A.8) family.</text>
</comment>
<dbReference type="InterPro" id="IPR013621">
    <property type="entry name" value="Ion_trans_N"/>
</dbReference>
<proteinExistence type="inferred from homology"/>
<evidence type="ECO:0000313" key="4">
    <source>
        <dbReference type="EMBL" id="KAK3766083.1"/>
    </source>
</evidence>
<reference evidence="4" key="1">
    <citation type="journal article" date="2023" name="G3 (Bethesda)">
        <title>A reference genome for the long-term kleptoplast-retaining sea slug Elysia crispata morphotype clarki.</title>
        <authorList>
            <person name="Eastman K.E."/>
            <person name="Pendleton A.L."/>
            <person name="Shaikh M.A."/>
            <person name="Suttiyut T."/>
            <person name="Ogas R."/>
            <person name="Tomko P."/>
            <person name="Gavelis G."/>
            <person name="Widhalm J.R."/>
            <person name="Wisecaver J.H."/>
        </authorList>
    </citation>
    <scope>NUCLEOTIDE SEQUENCE</scope>
    <source>
        <strain evidence="4">ECLA1</strain>
    </source>
</reference>
<dbReference type="Pfam" id="PF08412">
    <property type="entry name" value="Ion_trans_N"/>
    <property type="match status" value="1"/>
</dbReference>
<feature type="domain" description="Ion transport N-terminal" evidence="3">
    <location>
        <begin position="576"/>
        <end position="617"/>
    </location>
</feature>
<feature type="region of interest" description="Disordered" evidence="2">
    <location>
        <begin position="528"/>
        <end position="561"/>
    </location>
</feature>
<dbReference type="AlphaFoldDB" id="A0AAE0ZB65"/>